<evidence type="ECO:0000256" key="1">
    <source>
        <dbReference type="ARBA" id="ARBA00022618"/>
    </source>
</evidence>
<evidence type="ECO:0000256" key="2">
    <source>
        <dbReference type="ARBA" id="ARBA00023127"/>
    </source>
</evidence>
<dbReference type="SMART" id="SM01332">
    <property type="entry name" value="Cyclin_C"/>
    <property type="match status" value="1"/>
</dbReference>
<dbReference type="InterPro" id="IPR048258">
    <property type="entry name" value="Cyclins_cyclin-box"/>
</dbReference>
<dbReference type="InterPro" id="IPR013763">
    <property type="entry name" value="Cyclin-like_dom"/>
</dbReference>
<evidence type="ECO:0000256" key="4">
    <source>
        <dbReference type="RuleBase" id="RU000383"/>
    </source>
</evidence>
<feature type="compositionally biased region" description="Polar residues" evidence="5">
    <location>
        <begin position="47"/>
        <end position="62"/>
    </location>
</feature>
<comment type="similarity">
    <text evidence="4">Belongs to the cyclin family.</text>
</comment>
<feature type="compositionally biased region" description="Polar residues" evidence="5">
    <location>
        <begin position="591"/>
        <end position="604"/>
    </location>
</feature>
<dbReference type="InterPro" id="IPR039361">
    <property type="entry name" value="Cyclin"/>
</dbReference>
<evidence type="ECO:0000259" key="7">
    <source>
        <dbReference type="SMART" id="SM01332"/>
    </source>
</evidence>
<dbReference type="InterPro" id="IPR006671">
    <property type="entry name" value="Cyclin_N"/>
</dbReference>
<dbReference type="SMART" id="SM00385">
    <property type="entry name" value="CYCLIN"/>
    <property type="match status" value="1"/>
</dbReference>
<keyword evidence="2 4" id="KW-0195">Cyclin</keyword>
<dbReference type="Proteomes" id="UP000183832">
    <property type="component" value="Unassembled WGS sequence"/>
</dbReference>
<evidence type="ECO:0000256" key="3">
    <source>
        <dbReference type="ARBA" id="ARBA00023306"/>
    </source>
</evidence>
<dbReference type="GO" id="GO:0051301">
    <property type="term" value="P:cell division"/>
    <property type="evidence" value="ECO:0007669"/>
    <property type="project" value="UniProtKB-KW"/>
</dbReference>
<dbReference type="InterPro" id="IPR036915">
    <property type="entry name" value="Cyclin-like_sf"/>
</dbReference>
<feature type="region of interest" description="Disordered" evidence="5">
    <location>
        <begin position="1"/>
        <end position="33"/>
    </location>
</feature>
<accession>A0A1J1IJT9</accession>
<organism evidence="8 9">
    <name type="scientific">Clunio marinus</name>
    <dbReference type="NCBI Taxonomy" id="568069"/>
    <lineage>
        <taxon>Eukaryota</taxon>
        <taxon>Metazoa</taxon>
        <taxon>Ecdysozoa</taxon>
        <taxon>Arthropoda</taxon>
        <taxon>Hexapoda</taxon>
        <taxon>Insecta</taxon>
        <taxon>Pterygota</taxon>
        <taxon>Neoptera</taxon>
        <taxon>Endopterygota</taxon>
        <taxon>Diptera</taxon>
        <taxon>Nematocera</taxon>
        <taxon>Chironomoidea</taxon>
        <taxon>Chironomidae</taxon>
        <taxon>Clunio</taxon>
    </lineage>
</organism>
<evidence type="ECO:0000259" key="6">
    <source>
        <dbReference type="SMART" id="SM00385"/>
    </source>
</evidence>
<keyword evidence="1" id="KW-0132">Cell division</keyword>
<feature type="compositionally biased region" description="Low complexity" evidence="5">
    <location>
        <begin position="11"/>
        <end position="20"/>
    </location>
</feature>
<evidence type="ECO:0000256" key="5">
    <source>
        <dbReference type="SAM" id="MobiDB-lite"/>
    </source>
</evidence>
<dbReference type="PROSITE" id="PS00292">
    <property type="entry name" value="CYCLINS"/>
    <property type="match status" value="1"/>
</dbReference>
<dbReference type="CDD" id="cd20519">
    <property type="entry name" value="CYCLIN_CCNE_rpt1"/>
    <property type="match status" value="1"/>
</dbReference>
<dbReference type="GO" id="GO:0000278">
    <property type="term" value="P:mitotic cell cycle"/>
    <property type="evidence" value="ECO:0007669"/>
    <property type="project" value="UniProtKB-ARBA"/>
</dbReference>
<dbReference type="STRING" id="568069.A0A1J1IJT9"/>
<evidence type="ECO:0000313" key="8">
    <source>
        <dbReference type="EMBL" id="CRL00456.1"/>
    </source>
</evidence>
<feature type="region of interest" description="Disordered" evidence="5">
    <location>
        <begin position="569"/>
        <end position="604"/>
    </location>
</feature>
<gene>
    <name evidence="8" type="primary">putative G1</name>
    <name evidence="8" type="synonym">S-specific cyclin-E</name>
    <name evidence="8" type="ORF">CLUMA_CG013719</name>
</gene>
<keyword evidence="9" id="KW-1185">Reference proteome</keyword>
<dbReference type="FunFam" id="1.10.472.10:FF:000001">
    <property type="entry name" value="G2/mitotic-specific cyclin"/>
    <property type="match status" value="1"/>
</dbReference>
<proteinExistence type="inferred from homology"/>
<name>A0A1J1IJT9_9DIPT</name>
<evidence type="ECO:0000313" key="9">
    <source>
        <dbReference type="Proteomes" id="UP000183832"/>
    </source>
</evidence>
<feature type="region of interest" description="Disordered" evidence="5">
    <location>
        <begin position="47"/>
        <end position="91"/>
    </location>
</feature>
<dbReference type="OrthoDB" id="5590282at2759"/>
<feature type="domain" description="Cyclin C-terminal" evidence="7">
    <location>
        <begin position="389"/>
        <end position="532"/>
    </location>
</feature>
<sequence length="604" mass="67264">MDLEKQKGCLSRSTGSSSVRSSRKRKISTSCDDEYERQIKRVVSSQLITVSSVETSPDDSLSPQPPTSINSSHLSSSDDEKTSVPPSTSNIKTFTNTIGQLKVDGSSTASSSFAVNQRDSQTVNNSSIKKIVNSKSINNSNKSVPVEVAPSPAESISTTHTVSEVSDFDVITDLDRDEYDEDDYGNVYSPFEGTKLTDETALILASKGEKTPHTLKKRPTNVICYKTKIDDSVPCYVTPTSEQRLCPLPMLPWANREAVWTNMVRKDEKASLSRDANMFDNHPGLQPRMRAILLDWLIEVCEVYKLHRETYYLTVDYLDRYLTLKHNISKNQLQLIGITCLFIASKVEEIYPPKLQEFAYVTDSACTEEDILQQEILILQSLNWSITPVTIIGWVSIYMQLNDTTGKTDAVGMDPKSLLILNSSKWSQSFIYPQFSGLNYARTAQLVDVCSLDVGIGNFPYSIIAAAAISHVIDKNVATRVSGLDWASIAPCAKWMEPYYQVLEEDEHFNPIKLQETNDQVEMTYGVSHVCPNLMQDPSPLIQTHSTSLDIFDRGVERRDHLEANETVIKQEASPAPTSAQPCPPGILTPPASNRKSIDLNNPH</sequence>
<reference evidence="8 9" key="1">
    <citation type="submission" date="2015-04" db="EMBL/GenBank/DDBJ databases">
        <authorList>
            <person name="Syromyatnikov M.Y."/>
            <person name="Popov V.N."/>
        </authorList>
    </citation>
    <scope>NUCLEOTIDE SEQUENCE [LARGE SCALE GENOMIC DNA]</scope>
</reference>
<dbReference type="EMBL" id="CVRI01000054">
    <property type="protein sequence ID" value="CRL00456.1"/>
    <property type="molecule type" value="Genomic_DNA"/>
</dbReference>
<dbReference type="AlphaFoldDB" id="A0A1J1IJT9"/>
<dbReference type="PANTHER" id="PTHR10177">
    <property type="entry name" value="CYCLINS"/>
    <property type="match status" value="1"/>
</dbReference>
<dbReference type="SUPFAM" id="SSF47954">
    <property type="entry name" value="Cyclin-like"/>
    <property type="match status" value="2"/>
</dbReference>
<keyword evidence="3" id="KW-0131">Cell cycle</keyword>
<dbReference type="Pfam" id="PF00134">
    <property type="entry name" value="Cyclin_N"/>
    <property type="match status" value="1"/>
</dbReference>
<dbReference type="GO" id="GO:0005634">
    <property type="term" value="C:nucleus"/>
    <property type="evidence" value="ECO:0007669"/>
    <property type="project" value="UniProtKB-ARBA"/>
</dbReference>
<dbReference type="Pfam" id="PF02984">
    <property type="entry name" value="Cyclin_C"/>
    <property type="match status" value="1"/>
</dbReference>
<dbReference type="InterPro" id="IPR004367">
    <property type="entry name" value="Cyclin_C-dom"/>
</dbReference>
<dbReference type="CDD" id="cd20520">
    <property type="entry name" value="CYCLIN_CCNE_rpt2"/>
    <property type="match status" value="1"/>
</dbReference>
<protein>
    <submittedName>
        <fullName evidence="8">CLUMA_CG013719, isoform A</fullName>
    </submittedName>
</protein>
<feature type="domain" description="Cyclin-like" evidence="6">
    <location>
        <begin position="295"/>
        <end position="380"/>
    </location>
</feature>
<dbReference type="Gene3D" id="1.10.472.10">
    <property type="entry name" value="Cyclin-like"/>
    <property type="match status" value="2"/>
</dbReference>